<keyword evidence="4 5" id="KW-0418">Kinase</keyword>
<dbReference type="Pfam" id="PF03618">
    <property type="entry name" value="Kinase-PPPase"/>
    <property type="match status" value="1"/>
</dbReference>
<comment type="catalytic activity">
    <reaction evidence="5">
        <text>N(tele)-phospho-L-histidyl/O-phospho-L-threonyl-[pyruvate, phosphate dikinase] + phosphate + H(+) = N(tele)-phospho-L-histidyl/L-threonyl-[pyruvate, phosphate dikinase] + diphosphate</text>
        <dbReference type="Rhea" id="RHEA:43696"/>
        <dbReference type="Rhea" id="RHEA-COMP:10650"/>
        <dbReference type="Rhea" id="RHEA-COMP:10651"/>
        <dbReference type="ChEBI" id="CHEBI:15378"/>
        <dbReference type="ChEBI" id="CHEBI:30013"/>
        <dbReference type="ChEBI" id="CHEBI:33019"/>
        <dbReference type="ChEBI" id="CHEBI:43474"/>
        <dbReference type="ChEBI" id="CHEBI:61977"/>
        <dbReference type="ChEBI" id="CHEBI:83586"/>
        <dbReference type="EC" id="2.7.4.27"/>
    </reaction>
</comment>
<dbReference type="KEGG" id="kme:H0A61_02604"/>
<keyword evidence="2 5" id="KW-0808">Transferase</keyword>
<comment type="catalytic activity">
    <reaction evidence="5">
        <text>N(tele)-phospho-L-histidyl/L-threonyl-[pyruvate, phosphate dikinase] + ADP = N(tele)-phospho-L-histidyl/O-phospho-L-threonyl-[pyruvate, phosphate dikinase] + AMP + H(+)</text>
        <dbReference type="Rhea" id="RHEA:43692"/>
        <dbReference type="Rhea" id="RHEA-COMP:10650"/>
        <dbReference type="Rhea" id="RHEA-COMP:10651"/>
        <dbReference type="ChEBI" id="CHEBI:15378"/>
        <dbReference type="ChEBI" id="CHEBI:30013"/>
        <dbReference type="ChEBI" id="CHEBI:61977"/>
        <dbReference type="ChEBI" id="CHEBI:83586"/>
        <dbReference type="ChEBI" id="CHEBI:456215"/>
        <dbReference type="ChEBI" id="CHEBI:456216"/>
        <dbReference type="EC" id="2.7.11.32"/>
    </reaction>
</comment>
<gene>
    <name evidence="6" type="primary">yqfL</name>
    <name evidence="6" type="ORF">H0A61_02604</name>
</gene>
<dbReference type="PANTHER" id="PTHR31756:SF3">
    <property type="entry name" value="PYRUVATE, PHOSPHATE DIKINASE REGULATORY PROTEIN 1, CHLOROPLASTIC"/>
    <property type="match status" value="1"/>
</dbReference>
<evidence type="ECO:0000256" key="5">
    <source>
        <dbReference type="HAMAP-Rule" id="MF_00921"/>
    </source>
</evidence>
<keyword evidence="6" id="KW-0670">Pyruvate</keyword>
<feature type="binding site" evidence="5">
    <location>
        <begin position="161"/>
        <end position="168"/>
    </location>
    <ligand>
        <name>ADP</name>
        <dbReference type="ChEBI" id="CHEBI:456216"/>
    </ligand>
</feature>
<evidence type="ECO:0000313" key="6">
    <source>
        <dbReference type="EMBL" id="QSQ10204.1"/>
    </source>
</evidence>
<keyword evidence="3 5" id="KW-0547">Nucleotide-binding</keyword>
<sequence length="280" mass="31708">MEEEIKIEDKNFPVPKVFVVSDSIGETAELVTRAAASQFDSGNVEIKRFPYVTDKEYIDEIIEEARLEKYSIIVATIILPDVRDYLIGKANMLGIPIVDIMGPMMAAFSKVMKISPKLEPGLVRKLDEEYFKKIEAIEFAVKYDDGKDPRGLPRADIIFIGVSRTSKTPLSMYLAHKRYKVANVPLVPEVVPPDELFQQPSSKIIGLTINPEQLFEIRKERLKSLGLNERANYASLKRIMEELDYADKIMNQLGCRVINVTNKAVEETASKVLEIIKRGK</sequence>
<name>A0A8A0RQG2_9FIRM</name>
<evidence type="ECO:0000313" key="7">
    <source>
        <dbReference type="Proteomes" id="UP000662904"/>
    </source>
</evidence>
<dbReference type="NCBIfam" id="NF003742">
    <property type="entry name" value="PRK05339.1"/>
    <property type="match status" value="1"/>
</dbReference>
<evidence type="ECO:0000256" key="4">
    <source>
        <dbReference type="ARBA" id="ARBA00022777"/>
    </source>
</evidence>
<dbReference type="GO" id="GO:0043531">
    <property type="term" value="F:ADP binding"/>
    <property type="evidence" value="ECO:0007669"/>
    <property type="project" value="UniProtKB-UniRule"/>
</dbReference>
<evidence type="ECO:0000256" key="1">
    <source>
        <dbReference type="ARBA" id="ARBA00022527"/>
    </source>
</evidence>
<dbReference type="AlphaFoldDB" id="A0A8A0RQG2"/>
<comment type="function">
    <text evidence="5">Bifunctional serine/threonine kinase and phosphorylase involved in the regulation of the pyruvate, phosphate dikinase (PPDK) by catalyzing its phosphorylation/dephosphorylation.</text>
</comment>
<dbReference type="EC" id="2.7.4.27" evidence="5"/>
<dbReference type="InterPro" id="IPR026565">
    <property type="entry name" value="PPDK_reg"/>
</dbReference>
<dbReference type="GO" id="GO:0016776">
    <property type="term" value="F:phosphotransferase activity, phosphate group as acceptor"/>
    <property type="evidence" value="ECO:0007669"/>
    <property type="project" value="UniProtKB-UniRule"/>
</dbReference>
<evidence type="ECO:0000256" key="3">
    <source>
        <dbReference type="ARBA" id="ARBA00022741"/>
    </source>
</evidence>
<proteinExistence type="inferred from homology"/>
<dbReference type="PANTHER" id="PTHR31756">
    <property type="entry name" value="PYRUVATE, PHOSPHATE DIKINASE REGULATORY PROTEIN 1, CHLOROPLASTIC"/>
    <property type="match status" value="1"/>
</dbReference>
<protein>
    <recommendedName>
        <fullName evidence="5">Putative pyruvate, phosphate dikinase regulatory protein</fullName>
        <shortName evidence="5">PPDK regulatory protein</shortName>
        <ecNumber evidence="5">2.7.11.32</ecNumber>
        <ecNumber evidence="5">2.7.4.27</ecNumber>
    </recommendedName>
</protein>
<evidence type="ECO:0000256" key="2">
    <source>
        <dbReference type="ARBA" id="ARBA00022679"/>
    </source>
</evidence>
<dbReference type="EMBL" id="CP059066">
    <property type="protein sequence ID" value="QSQ10204.1"/>
    <property type="molecule type" value="Genomic_DNA"/>
</dbReference>
<dbReference type="InterPro" id="IPR005177">
    <property type="entry name" value="Kinase-pyrophosphorylase"/>
</dbReference>
<keyword evidence="1 5" id="KW-0723">Serine/threonine-protein kinase</keyword>
<keyword evidence="7" id="KW-1185">Reference proteome</keyword>
<dbReference type="GO" id="GO:0004674">
    <property type="term" value="F:protein serine/threonine kinase activity"/>
    <property type="evidence" value="ECO:0007669"/>
    <property type="project" value="UniProtKB-UniRule"/>
</dbReference>
<reference evidence="6" key="1">
    <citation type="submission" date="2020-07" db="EMBL/GenBank/DDBJ databases">
        <title>Koleobacter methoxysyntrophicus gen. nov., sp. nov., a novel anaerobic bacterium isolated from deep subsurface oil field and proposal of Koleobacterales ord. nov. in the phylum Firmicutes.</title>
        <authorList>
            <person name="Sakamoto S."/>
            <person name="Tamaki H."/>
        </authorList>
    </citation>
    <scope>NUCLEOTIDE SEQUENCE</scope>
    <source>
        <strain evidence="6">NRmbB1</strain>
    </source>
</reference>
<comment type="similarity">
    <text evidence="5">Belongs to the pyruvate, phosphate/water dikinase regulatory protein family. PDRP subfamily.</text>
</comment>
<dbReference type="EC" id="2.7.11.32" evidence="5"/>
<dbReference type="RefSeq" id="WP_206707515.1">
    <property type="nucleotide sequence ID" value="NZ_CP059066.1"/>
</dbReference>
<dbReference type="GO" id="GO:0005524">
    <property type="term" value="F:ATP binding"/>
    <property type="evidence" value="ECO:0007669"/>
    <property type="project" value="InterPro"/>
</dbReference>
<accession>A0A8A0RQG2</accession>
<organism evidence="6 7">
    <name type="scientific">Koleobacter methoxysyntrophicus</name>
    <dbReference type="NCBI Taxonomy" id="2751313"/>
    <lineage>
        <taxon>Bacteria</taxon>
        <taxon>Bacillati</taxon>
        <taxon>Bacillota</taxon>
        <taxon>Clostridia</taxon>
        <taxon>Koleobacterales</taxon>
        <taxon>Koleobacteraceae</taxon>
        <taxon>Koleobacter</taxon>
    </lineage>
</organism>
<dbReference type="HAMAP" id="MF_00921">
    <property type="entry name" value="PDRP"/>
    <property type="match status" value="1"/>
</dbReference>
<dbReference type="Proteomes" id="UP000662904">
    <property type="component" value="Chromosome"/>
</dbReference>